<accession>A0A0N5ALW1</accession>
<organism evidence="4 5">
    <name type="scientific">Syphacia muris</name>
    <dbReference type="NCBI Taxonomy" id="451379"/>
    <lineage>
        <taxon>Eukaryota</taxon>
        <taxon>Metazoa</taxon>
        <taxon>Ecdysozoa</taxon>
        <taxon>Nematoda</taxon>
        <taxon>Chromadorea</taxon>
        <taxon>Rhabditida</taxon>
        <taxon>Spirurina</taxon>
        <taxon>Oxyuridomorpha</taxon>
        <taxon>Oxyuroidea</taxon>
        <taxon>Oxyuridae</taxon>
        <taxon>Syphacia</taxon>
    </lineage>
</organism>
<name>A0A0N5ALW1_9BILA</name>
<protein>
    <submittedName>
        <fullName evidence="5">TPR_REGION domain-containing protein</fullName>
    </submittedName>
</protein>
<evidence type="ECO:0000256" key="2">
    <source>
        <dbReference type="PROSITE-ProRule" id="PRU00339"/>
    </source>
</evidence>
<keyword evidence="1 2" id="KW-0802">TPR repeat</keyword>
<dbReference type="SUPFAM" id="SSF48452">
    <property type="entry name" value="TPR-like"/>
    <property type="match status" value="2"/>
</dbReference>
<dbReference type="GO" id="GO:0016567">
    <property type="term" value="P:protein ubiquitination"/>
    <property type="evidence" value="ECO:0007669"/>
    <property type="project" value="TreeGrafter"/>
</dbReference>
<dbReference type="Pfam" id="PF14559">
    <property type="entry name" value="TPR_19"/>
    <property type="match status" value="2"/>
</dbReference>
<dbReference type="SMART" id="SM00028">
    <property type="entry name" value="TPR"/>
    <property type="match status" value="4"/>
</dbReference>
<evidence type="ECO:0000256" key="3">
    <source>
        <dbReference type="SAM" id="MobiDB-lite"/>
    </source>
</evidence>
<sequence length="775" mass="87290">MTAITCFTDDCLELAARLLCSIYREVGEGVVLGSLCSSDSYLYNTERALELSECRTKLELDNESSDSNKAHAEANVRRNSDVVSPLIHLFPSTSVIALWRTALCEDKFLVSKELDNDLDIDRDLTFDRILEYAASCKTSKMNADLYKQTTSEYSDDALPLDANKLKCPFSLLILNHNIGHCDSDLDTCYQRFLSDVSAHDLCLFGRVHIRSVVSIFDMEFIFDEIITLYNLELYEDAIMLLEVCASDILGLSKSQFAILTAAAADSYFQCGHYTKSQLEYYRALRIIKSLPEPLSNPKFCEAELKYRLYCCLMKQNKKEEAMGVLGSIPEHDMTPKVKAALARLHSLLDVREQKNGSETTSNALLLHKKVLEACPFAFLSLSFIIRNGVKIGNYGRWPATALAWLEAQEAISVHNYRKAVEILNKVADNNLRIIVEIGRLYYVYGERQKATNYLQRAHNIDPCYTSSMSILAYIYAQDHKLKELESLGANLMLAAESPEAWIAYGFLAKCQGKHDSALFFAQKAIIIVYVACMLSESQADPMAMLLKALVFMDKRKYDEAVKHLRDALIYDPQNYDLYETLVQAYSEQHRPNEARLTANHCRHHLGQNNARALYLCAKVAAKDERLVNEAQIQLEKAVSLSPHLLDAVHLLVELYDRKKNYDKAISLLKKQTEITVDSRLHQLLGDILAKSSQLDAACDQYKYVFYRIHFFVLLDSLVGIFDPKSITSAMNSLESTAGMSTPEPVLSNALPCPAAPRRRGASRADALSSNGQRNS</sequence>
<reference evidence="5" key="1">
    <citation type="submission" date="2017-02" db="UniProtKB">
        <authorList>
            <consortium name="WormBaseParasite"/>
        </authorList>
    </citation>
    <scope>IDENTIFICATION</scope>
</reference>
<dbReference type="Gene3D" id="1.25.40.10">
    <property type="entry name" value="Tetratricopeptide repeat domain"/>
    <property type="match status" value="4"/>
</dbReference>
<dbReference type="GO" id="GO:0005680">
    <property type="term" value="C:anaphase-promoting complex"/>
    <property type="evidence" value="ECO:0007669"/>
    <property type="project" value="TreeGrafter"/>
</dbReference>
<dbReference type="PANTHER" id="PTHR12558:SF36">
    <property type="entry name" value="ANAPHASE-PROMOTING COMPLEX SUBUNIT 7"/>
    <property type="match status" value="1"/>
</dbReference>
<dbReference type="WBParaSite" id="SMUV_0000554601-mRNA-1">
    <property type="protein sequence ID" value="SMUV_0000554601-mRNA-1"/>
    <property type="gene ID" value="SMUV_0000554601"/>
</dbReference>
<evidence type="ECO:0000313" key="5">
    <source>
        <dbReference type="WBParaSite" id="SMUV_0000554601-mRNA-1"/>
    </source>
</evidence>
<keyword evidence="4" id="KW-1185">Reference proteome</keyword>
<dbReference type="AlphaFoldDB" id="A0A0N5ALW1"/>
<dbReference type="InterPro" id="IPR011990">
    <property type="entry name" value="TPR-like_helical_dom_sf"/>
</dbReference>
<dbReference type="PANTHER" id="PTHR12558">
    <property type="entry name" value="CELL DIVISION CYCLE 16,23,27"/>
    <property type="match status" value="1"/>
</dbReference>
<dbReference type="STRING" id="451379.A0A0N5ALW1"/>
<dbReference type="PROSITE" id="PS50005">
    <property type="entry name" value="TPR"/>
    <property type="match status" value="2"/>
</dbReference>
<evidence type="ECO:0000256" key="1">
    <source>
        <dbReference type="ARBA" id="ARBA00022803"/>
    </source>
</evidence>
<dbReference type="InterPro" id="IPR019734">
    <property type="entry name" value="TPR_rpt"/>
</dbReference>
<feature type="region of interest" description="Disordered" evidence="3">
    <location>
        <begin position="740"/>
        <end position="775"/>
    </location>
</feature>
<proteinExistence type="predicted"/>
<dbReference type="GO" id="GO:0045842">
    <property type="term" value="P:positive regulation of mitotic metaphase/anaphase transition"/>
    <property type="evidence" value="ECO:0007669"/>
    <property type="project" value="TreeGrafter"/>
</dbReference>
<feature type="repeat" description="TPR" evidence="2">
    <location>
        <begin position="541"/>
        <end position="574"/>
    </location>
</feature>
<dbReference type="Proteomes" id="UP000046393">
    <property type="component" value="Unplaced"/>
</dbReference>
<dbReference type="GO" id="GO:0051301">
    <property type="term" value="P:cell division"/>
    <property type="evidence" value="ECO:0007669"/>
    <property type="project" value="TreeGrafter"/>
</dbReference>
<feature type="repeat" description="TPR" evidence="2">
    <location>
        <begin position="431"/>
        <end position="464"/>
    </location>
</feature>
<evidence type="ECO:0000313" key="4">
    <source>
        <dbReference type="Proteomes" id="UP000046393"/>
    </source>
</evidence>